<feature type="compositionally biased region" description="Polar residues" evidence="1">
    <location>
        <begin position="1"/>
        <end position="25"/>
    </location>
</feature>
<sequence>MSTPSNEPTNPYSQGAPSYDSGSFNQPPQFHGQTPGGTQQPQQYNSREQFTGGQLAQTSMILGILALVFSALGIILGPIAISKANKAERDYNTAATVGKVTGWLGTFLGALWVLAGLLVLFGMASFYSNS</sequence>
<feature type="compositionally biased region" description="Low complexity" evidence="1">
    <location>
        <begin position="26"/>
        <end position="43"/>
    </location>
</feature>
<keyword evidence="2" id="KW-0812">Transmembrane</keyword>
<accession>A0A5B7WVQ9</accession>
<evidence type="ECO:0000313" key="3">
    <source>
        <dbReference type="EMBL" id="QCY48141.1"/>
    </source>
</evidence>
<feature type="transmembrane region" description="Helical" evidence="2">
    <location>
        <begin position="102"/>
        <end position="127"/>
    </location>
</feature>
<dbReference type="EMBL" id="CP034412">
    <property type="protein sequence ID" value="QCY48141.1"/>
    <property type="molecule type" value="Genomic_DNA"/>
</dbReference>
<evidence type="ECO:0000313" key="4">
    <source>
        <dbReference type="Proteomes" id="UP000307000"/>
    </source>
</evidence>
<gene>
    <name evidence="3" type="ORF">GcLGCM259_2434</name>
</gene>
<proteinExistence type="predicted"/>
<name>A0A5B7WVQ9_9MICC</name>
<evidence type="ECO:0000256" key="2">
    <source>
        <dbReference type="SAM" id="Phobius"/>
    </source>
</evidence>
<evidence type="ECO:0008006" key="5">
    <source>
        <dbReference type="Google" id="ProtNLM"/>
    </source>
</evidence>
<feature type="region of interest" description="Disordered" evidence="1">
    <location>
        <begin position="1"/>
        <end position="49"/>
    </location>
</feature>
<keyword evidence="4" id="KW-1185">Reference proteome</keyword>
<keyword evidence="2" id="KW-1133">Transmembrane helix</keyword>
<dbReference type="AlphaFoldDB" id="A0A5B7WVQ9"/>
<dbReference type="RefSeq" id="WP_138926792.1">
    <property type="nucleotide sequence ID" value="NZ_CP034412.1"/>
</dbReference>
<reference evidence="3 4" key="1">
    <citation type="submission" date="2018-12" db="EMBL/GenBank/DDBJ databases">
        <title>Complete Genome Sequence of Glutamicibacter creatinolyticus strain LGCM259,isolated from an abscess of a 12-year-old mare in Italy.</title>
        <authorList>
            <person name="Santos R.G."/>
            <person name="Silva A.L."/>
            <person name="Seyffert N."/>
            <person name="Castro T.L.P."/>
            <person name="Attili A.R."/>
            <person name="Rifici C."/>
            <person name="Mazzullo G."/>
            <person name="Brenig B."/>
            <person name="Venanzi F."/>
            <person name="Azevedo V."/>
        </authorList>
    </citation>
    <scope>NUCLEOTIDE SEQUENCE [LARGE SCALE GENOMIC DNA]</scope>
    <source>
        <strain evidence="3 4">LGCM 259</strain>
    </source>
</reference>
<protein>
    <recommendedName>
        <fullName evidence="5">DUF4190 domain-containing protein</fullName>
    </recommendedName>
</protein>
<keyword evidence="2" id="KW-0472">Membrane</keyword>
<evidence type="ECO:0000256" key="1">
    <source>
        <dbReference type="SAM" id="MobiDB-lite"/>
    </source>
</evidence>
<dbReference type="KEGG" id="gcr:GcLGCM259_2434"/>
<dbReference type="Proteomes" id="UP000307000">
    <property type="component" value="Chromosome"/>
</dbReference>
<organism evidence="3 4">
    <name type="scientific">Glutamicibacter creatinolyticus</name>
    <dbReference type="NCBI Taxonomy" id="162496"/>
    <lineage>
        <taxon>Bacteria</taxon>
        <taxon>Bacillati</taxon>
        <taxon>Actinomycetota</taxon>
        <taxon>Actinomycetes</taxon>
        <taxon>Micrococcales</taxon>
        <taxon>Micrococcaceae</taxon>
        <taxon>Glutamicibacter</taxon>
    </lineage>
</organism>
<feature type="transmembrane region" description="Helical" evidence="2">
    <location>
        <begin position="60"/>
        <end position="81"/>
    </location>
</feature>